<dbReference type="PROSITE" id="PS00455">
    <property type="entry name" value="AMP_BINDING"/>
    <property type="match status" value="1"/>
</dbReference>
<dbReference type="Pfam" id="PF00501">
    <property type="entry name" value="AMP-binding"/>
    <property type="match status" value="1"/>
</dbReference>
<organism evidence="5 6">
    <name type="scientific">Streptomyces lannensis</name>
    <dbReference type="NCBI Taxonomy" id="766498"/>
    <lineage>
        <taxon>Bacteria</taxon>
        <taxon>Bacillati</taxon>
        <taxon>Actinomycetota</taxon>
        <taxon>Actinomycetes</taxon>
        <taxon>Kitasatosporales</taxon>
        <taxon>Streptomycetaceae</taxon>
        <taxon>Streptomyces</taxon>
    </lineage>
</organism>
<protein>
    <submittedName>
        <fullName evidence="5">Long-chain fatty acid--CoA ligase</fullName>
    </submittedName>
</protein>
<evidence type="ECO:0000256" key="2">
    <source>
        <dbReference type="SAM" id="MobiDB-lite"/>
    </source>
</evidence>
<dbReference type="PANTHER" id="PTHR43201">
    <property type="entry name" value="ACYL-COA SYNTHETASE"/>
    <property type="match status" value="1"/>
</dbReference>
<dbReference type="InterPro" id="IPR045851">
    <property type="entry name" value="AMP-bd_C_sf"/>
</dbReference>
<dbReference type="PANTHER" id="PTHR43201:SF8">
    <property type="entry name" value="ACYL-COA SYNTHETASE FAMILY MEMBER 3"/>
    <property type="match status" value="1"/>
</dbReference>
<evidence type="ECO:0000313" key="5">
    <source>
        <dbReference type="EMBL" id="GAA3863263.1"/>
    </source>
</evidence>
<keyword evidence="5" id="KW-0436">Ligase</keyword>
<dbReference type="Gene3D" id="3.30.300.30">
    <property type="match status" value="1"/>
</dbReference>
<proteinExistence type="inferred from homology"/>
<reference evidence="6" key="1">
    <citation type="journal article" date="2019" name="Int. J. Syst. Evol. Microbiol.">
        <title>The Global Catalogue of Microorganisms (GCM) 10K type strain sequencing project: providing services to taxonomists for standard genome sequencing and annotation.</title>
        <authorList>
            <consortium name="The Broad Institute Genomics Platform"/>
            <consortium name="The Broad Institute Genome Sequencing Center for Infectious Disease"/>
            <person name="Wu L."/>
            <person name="Ma J."/>
        </authorList>
    </citation>
    <scope>NUCLEOTIDE SEQUENCE [LARGE SCALE GENOMIC DNA]</scope>
    <source>
        <strain evidence="6">JCM 16578</strain>
    </source>
</reference>
<comment type="caution">
    <text evidence="5">The sequence shown here is derived from an EMBL/GenBank/DDBJ whole genome shotgun (WGS) entry which is preliminary data.</text>
</comment>
<keyword evidence="6" id="KW-1185">Reference proteome</keyword>
<evidence type="ECO:0000259" key="4">
    <source>
        <dbReference type="Pfam" id="PF13193"/>
    </source>
</evidence>
<dbReference type="RefSeq" id="WP_345548415.1">
    <property type="nucleotide sequence ID" value="NZ_BAAAZA010000007.1"/>
</dbReference>
<dbReference type="SUPFAM" id="SSF56801">
    <property type="entry name" value="Acetyl-CoA synthetase-like"/>
    <property type="match status" value="1"/>
</dbReference>
<dbReference type="InterPro" id="IPR042099">
    <property type="entry name" value="ANL_N_sf"/>
</dbReference>
<dbReference type="GO" id="GO:0016874">
    <property type="term" value="F:ligase activity"/>
    <property type="evidence" value="ECO:0007669"/>
    <property type="project" value="UniProtKB-KW"/>
</dbReference>
<dbReference type="Pfam" id="PF13193">
    <property type="entry name" value="AMP-binding_C"/>
    <property type="match status" value="1"/>
</dbReference>
<gene>
    <name evidence="5" type="ORF">GCM10022207_29020</name>
</gene>
<dbReference type="Gene3D" id="3.40.50.12780">
    <property type="entry name" value="N-terminal domain of ligase-like"/>
    <property type="match status" value="1"/>
</dbReference>
<evidence type="ECO:0000256" key="1">
    <source>
        <dbReference type="ARBA" id="ARBA00006432"/>
    </source>
</evidence>
<dbReference type="InterPro" id="IPR020845">
    <property type="entry name" value="AMP-binding_CS"/>
</dbReference>
<evidence type="ECO:0000313" key="6">
    <source>
        <dbReference type="Proteomes" id="UP001501563"/>
    </source>
</evidence>
<feature type="domain" description="AMP-binding enzyme C-terminal" evidence="4">
    <location>
        <begin position="392"/>
        <end position="465"/>
    </location>
</feature>
<comment type="similarity">
    <text evidence="1">Belongs to the ATP-dependent AMP-binding enzyme family.</text>
</comment>
<dbReference type="EMBL" id="BAAAZA010000007">
    <property type="protein sequence ID" value="GAA3863263.1"/>
    <property type="molecule type" value="Genomic_DNA"/>
</dbReference>
<feature type="region of interest" description="Disordered" evidence="2">
    <location>
        <begin position="1"/>
        <end position="22"/>
    </location>
</feature>
<feature type="domain" description="AMP-dependent synthetase/ligase" evidence="3">
    <location>
        <begin position="16"/>
        <end position="348"/>
    </location>
</feature>
<sequence>MSHLSDLSGQLRHQGDSGRTAVRCGDESVSYRELDAHADAWAAWLRERTRPGDRVATLCRSSIEQIALLYGCARAGRVLMPLSYRLRPPELAALVADATPALLLHDAGHGDLAADTLRRCAHRPVLSPLVQPRGAAEGSGDVDPEGTVLLIHTSGSSGRPRGVPLSHRMCVATGEALDGVAALGPDDVVVQLLPQHHTGGWTVLPLLALARGATLIVEPEFDADRALHRLADATVTMAVPTMYRMMADSASFGTADLSSLRLAVCGGAALPGQLARIWWERGVPLCQGYGLTEAGPNVLCVPPGSVEASAGWTGVPYQGVEVALAGVAAGPGTGELLVRGPAVFGGYWGGPPHHGWLHTGDLAERDERGWYRIVGRLDDGYVSGGENVTAAEVERVLCTHPAVVDATVVGIPDKRWGEVGVAFVVARSTVDEEGLRAWCRERLAGFKVPARVSVVESLPSTGLGKVRRDVLREMAREAR</sequence>
<evidence type="ECO:0000259" key="3">
    <source>
        <dbReference type="Pfam" id="PF00501"/>
    </source>
</evidence>
<name>A0ABP7K3K0_9ACTN</name>
<dbReference type="InterPro" id="IPR000873">
    <property type="entry name" value="AMP-dep_synth/lig_dom"/>
</dbReference>
<dbReference type="InterPro" id="IPR025110">
    <property type="entry name" value="AMP-bd_C"/>
</dbReference>
<dbReference type="Proteomes" id="UP001501563">
    <property type="component" value="Unassembled WGS sequence"/>
</dbReference>
<accession>A0ABP7K3K0</accession>